<name>A0A174M2X9_9FIRM</name>
<evidence type="ECO:0000313" key="3">
    <source>
        <dbReference type="Proteomes" id="UP000095544"/>
    </source>
</evidence>
<accession>A0A174M2X9</accession>
<dbReference type="InterPro" id="IPR025164">
    <property type="entry name" value="Toastrack_DUF4097"/>
</dbReference>
<dbReference type="OrthoDB" id="2064938at2"/>
<sequence>MKAITKKIITVSVCLMAAGAVLAGIGYLFGGRAGVSISRGGIHPNSATSDPVTLEKTKLEAFTEADITMDAYADIRVLPSEDNNYYVEYLLDQAFGTPKYNVTDGKFTLYQPDQNHGVFLAFSTVGDSLNTYINLYVPKDKTLDALKIYDDSGDVSVTGTNAANMDISLDYGDLTLKESSSSSLKLTLEGGDLELKDIETEAFTLYSAYGDSTIENFKCDTAKIQLDSGSLSLDAAKLSSLSCNSEYGDVDLYLPEKLETYTFDIKAEYGQIYLPENAPKGYYRDRDDSEEYYQTDGTEQKLIRIYADSGDIDIRERRE</sequence>
<evidence type="ECO:0000259" key="1">
    <source>
        <dbReference type="Pfam" id="PF13349"/>
    </source>
</evidence>
<dbReference type="Gene3D" id="2.160.20.120">
    <property type="match status" value="1"/>
</dbReference>
<organism evidence="2 3">
    <name type="scientific">Faecalicatena contorta</name>
    <dbReference type="NCBI Taxonomy" id="39482"/>
    <lineage>
        <taxon>Bacteria</taxon>
        <taxon>Bacillati</taxon>
        <taxon>Bacillota</taxon>
        <taxon>Clostridia</taxon>
        <taxon>Lachnospirales</taxon>
        <taxon>Lachnospiraceae</taxon>
        <taxon>Faecalicatena</taxon>
    </lineage>
</organism>
<gene>
    <name evidence="2" type="ORF">ERS852491_04815</name>
</gene>
<dbReference type="EMBL" id="CYZU01000080">
    <property type="protein sequence ID" value="CUP30804.1"/>
    <property type="molecule type" value="Genomic_DNA"/>
</dbReference>
<proteinExistence type="predicted"/>
<feature type="domain" description="DUF4097" evidence="1">
    <location>
        <begin position="68"/>
        <end position="315"/>
    </location>
</feature>
<evidence type="ECO:0000313" key="2">
    <source>
        <dbReference type="EMBL" id="CUP30804.1"/>
    </source>
</evidence>
<dbReference type="Proteomes" id="UP000095544">
    <property type="component" value="Unassembled WGS sequence"/>
</dbReference>
<dbReference type="RefSeq" id="WP_055155198.1">
    <property type="nucleotide sequence ID" value="NZ_CYZU01000080.1"/>
</dbReference>
<reference evidence="2 3" key="1">
    <citation type="submission" date="2015-09" db="EMBL/GenBank/DDBJ databases">
        <authorList>
            <consortium name="Pathogen Informatics"/>
        </authorList>
    </citation>
    <scope>NUCLEOTIDE SEQUENCE [LARGE SCALE GENOMIC DNA]</scope>
    <source>
        <strain evidence="2 3">2789STDY5834876</strain>
    </source>
</reference>
<dbReference type="STRING" id="39482.ERS852491_04815"/>
<dbReference type="Pfam" id="PF13349">
    <property type="entry name" value="DUF4097"/>
    <property type="match status" value="1"/>
</dbReference>
<protein>
    <recommendedName>
        <fullName evidence="1">DUF4097 domain-containing protein</fullName>
    </recommendedName>
</protein>
<dbReference type="AlphaFoldDB" id="A0A174M2X9"/>